<organism evidence="1">
    <name type="scientific">freshwater metagenome</name>
    <dbReference type="NCBI Taxonomy" id="449393"/>
    <lineage>
        <taxon>unclassified sequences</taxon>
        <taxon>metagenomes</taxon>
        <taxon>ecological metagenomes</taxon>
    </lineage>
</organism>
<dbReference type="AlphaFoldDB" id="A0A6J6NMG7"/>
<accession>A0A6J6NMG7</accession>
<dbReference type="InterPro" id="IPR025629">
    <property type="entry name" value="DUF4287"/>
</dbReference>
<dbReference type="SUPFAM" id="SSF159888">
    <property type="entry name" value="YdhG-like"/>
    <property type="match status" value="1"/>
</dbReference>
<evidence type="ECO:0000313" key="1">
    <source>
        <dbReference type="EMBL" id="CAB4687332.1"/>
    </source>
</evidence>
<gene>
    <name evidence="1" type="ORF">UFOPK2342_01553</name>
</gene>
<dbReference type="Gene3D" id="3.90.1150.200">
    <property type="match status" value="1"/>
</dbReference>
<dbReference type="Pfam" id="PF14117">
    <property type="entry name" value="DUF4287"/>
    <property type="match status" value="1"/>
</dbReference>
<reference evidence="1" key="1">
    <citation type="submission" date="2020-05" db="EMBL/GenBank/DDBJ databases">
        <authorList>
            <person name="Chiriac C."/>
            <person name="Salcher M."/>
            <person name="Ghai R."/>
            <person name="Kavagutti S V."/>
        </authorList>
    </citation>
    <scope>NUCLEOTIDE SEQUENCE</scope>
</reference>
<protein>
    <submittedName>
        <fullName evidence="1">Unannotated protein</fullName>
    </submittedName>
</protein>
<dbReference type="EMBL" id="CAEZXB010000044">
    <property type="protein sequence ID" value="CAB4687332.1"/>
    <property type="molecule type" value="Genomic_DNA"/>
</dbReference>
<sequence>MATNPDRASYFPAIEKKYGQPMSYWFAQMKEIADRKYPEQIAFLRENHGFSQAHANALVLYSRGSLSSKKYNTVDQYLAQFDETKQTTVLGIIKTLSTKFPKAEWVIAWNQPMLKYKDQYIFGVTVLKNHILMAPWSTDVLNTFLPRLSGYEVNKKTIKIPVDWKIDAKLLKDMVAARIAEF</sequence>
<name>A0A6J6NMG7_9ZZZZ</name>
<proteinExistence type="predicted"/>